<keyword evidence="2" id="KW-1185">Reference proteome</keyword>
<gene>
    <name evidence="1" type="ORF">H4S07_005970</name>
</gene>
<evidence type="ECO:0000313" key="2">
    <source>
        <dbReference type="Proteomes" id="UP001140096"/>
    </source>
</evidence>
<dbReference type="EMBL" id="JANBUP010003250">
    <property type="protein sequence ID" value="KAJ2797349.1"/>
    <property type="molecule type" value="Genomic_DNA"/>
</dbReference>
<protein>
    <submittedName>
        <fullName evidence="1">Uncharacterized protein</fullName>
    </submittedName>
</protein>
<feature type="non-terminal residue" evidence="1">
    <location>
        <position position="1"/>
    </location>
</feature>
<dbReference type="Proteomes" id="UP001140096">
    <property type="component" value="Unassembled WGS sequence"/>
</dbReference>
<reference evidence="1" key="1">
    <citation type="submission" date="2022-07" db="EMBL/GenBank/DDBJ databases">
        <title>Phylogenomic reconstructions and comparative analyses of Kickxellomycotina fungi.</title>
        <authorList>
            <person name="Reynolds N.K."/>
            <person name="Stajich J.E."/>
            <person name="Barry K."/>
            <person name="Grigoriev I.V."/>
            <person name="Crous P."/>
            <person name="Smith M.E."/>
        </authorList>
    </citation>
    <scope>NUCLEOTIDE SEQUENCE</scope>
    <source>
        <strain evidence="1">CBS 102833</strain>
    </source>
</reference>
<comment type="caution">
    <text evidence="1">The sequence shown here is derived from an EMBL/GenBank/DDBJ whole genome shotgun (WGS) entry which is preliminary data.</text>
</comment>
<accession>A0ACC1KYB8</accession>
<name>A0ACC1KYB8_9FUNG</name>
<feature type="non-terminal residue" evidence="1">
    <location>
        <position position="257"/>
    </location>
</feature>
<proteinExistence type="predicted"/>
<sequence length="257" mass="29665">QAEADAQRRKQQSALVTRAAERHFDRALGQFNWEAVASELDIPLIECLDLFDTLNSTIQPRSLIETNGGWAKADTERLKQFTEANYADSSTIDWRLVGAYMNVDSLECQRIGLGTFSEQLNEGGYRRICELRDSGLSWKDLEGRERDRLTAEWTDAERKRMEDLMKRHMESASRSELVDIIQRELPARPLSDIRLFFDRYAYYLKAGYLSLDQMARMRGLVDEYGDDWDRIGEALDVLPSRARHNWIKHGGDVGDHS</sequence>
<evidence type="ECO:0000313" key="1">
    <source>
        <dbReference type="EMBL" id="KAJ2797349.1"/>
    </source>
</evidence>
<organism evidence="1 2">
    <name type="scientific">Coemansia furcata</name>
    <dbReference type="NCBI Taxonomy" id="417177"/>
    <lineage>
        <taxon>Eukaryota</taxon>
        <taxon>Fungi</taxon>
        <taxon>Fungi incertae sedis</taxon>
        <taxon>Zoopagomycota</taxon>
        <taxon>Kickxellomycotina</taxon>
        <taxon>Kickxellomycetes</taxon>
        <taxon>Kickxellales</taxon>
        <taxon>Kickxellaceae</taxon>
        <taxon>Coemansia</taxon>
    </lineage>
</organism>